<dbReference type="SMART" id="SM00968">
    <property type="entry name" value="SMC_hinge"/>
    <property type="match status" value="1"/>
</dbReference>
<dbReference type="InterPro" id="IPR010935">
    <property type="entry name" value="SMC_hinge"/>
</dbReference>
<organism evidence="8 9">
    <name type="scientific">Desulfococcus multivorans DSM 2059</name>
    <dbReference type="NCBI Taxonomy" id="1121405"/>
    <lineage>
        <taxon>Bacteria</taxon>
        <taxon>Pseudomonadati</taxon>
        <taxon>Thermodesulfobacteriota</taxon>
        <taxon>Desulfobacteria</taxon>
        <taxon>Desulfobacterales</taxon>
        <taxon>Desulfococcaceae</taxon>
        <taxon>Desulfococcus</taxon>
    </lineage>
</organism>
<dbReference type="GO" id="GO:0030261">
    <property type="term" value="P:chromosome condensation"/>
    <property type="evidence" value="ECO:0007669"/>
    <property type="project" value="InterPro"/>
</dbReference>
<dbReference type="eggNOG" id="COG1196">
    <property type="taxonomic scope" value="Bacteria"/>
</dbReference>
<sequence>MRLKKMELVGFKSFGEKSVIAFPPGISAIVGPNGCGKSNIVDALRWAMGEMSVKQLRGKSMEDIIFAGANGRPPMNLAEVSLTLSNENGTAPEAFKHFSEIMLTRRLYRSGESLYMINRQPCRLKDIHNIFLGSGMGAKSYAVIQQGNIGAITDAGPEERRFFIEEAAGVTRYKQRKKETLRKLDATHQNLLRVRDIVSEVERQMKGLDRQARKAEQYRKYQEKIRILDLHLSITAYDGYSERIKQNDDRLRGLKDADIAYTTRLNRLNAAVEEIKLRRSRKNQEISTQRSHKFELQRRIDRAESDLSHRKNEIDRLIQEAVNLRKLYGELASKNQKIIEERTTVDQHNQALREEIAQIKDLLTQEEKGALAVRNRLAELREAEARCKNHLMTVVGEEAKFQNICRNALHNQEHLKRRLRKIDEDEALASSRLKEIETQATRIQESLSLSRSEIGSRDQRILEIRACIDAGNRTLSDQVKRVQALEYDRHHTHSRHAALKKMAENYEWYRDGVKTIMTGADPSEILGLIADVIDPSAGVIPAIEAVLGEALEYVLVRDAEVGGAAIDRLREENAGRGGFVPVAALRQPDSCLPGETPNLLLNHLKAKSGFEDVVHSLLGNVVLTDSLEAAIESHRRNGNGATFVTREGDVVSHHGVMIGGSSDRLSGILMKKQEMSALEGRLTELNDALADARTVQETLEIRVRDLEKNLHLETEEKNEAVKAAFEAEKSLIKVTETLKHAGQTLERLRMEQDQLLEESDHIDEEMRRCHTALSRTTEAVKAAQAEVVDIERDTAAVSSDFEGVEARIVDVKLRLTARTAAMENGLNAARRLKEFQADGDIRLEQLLKDIEIKEGKRREMKAGLATLESSLQGLHEEIRRLDEVLKSSEADYEETEALLRARGDLISEVQGLRNETVDKIRTIEMEQSQLHIKRETVESRVAERYQRPLAAFRPELADLDLGRGMTVDETAAALEELRRKLERIGDVHLGAIDEYKALTERHEFLKTQQADLVKAVDDLHKVIRKINRVSQDKFLDTFARINEKLEEVFPRLFSGGSARLILTEPNDPLETGVEFMVHPPGKKLTRLTLLSGGEKALSAIAFVFSIFLIKPASFCIMDEIDAPLDEANVYRFNELLRIIGENSQIIMITHKKKSMEFADTLFGITMEQKGVSRIVSVNLEGQAAPFN</sequence>
<dbReference type="RefSeq" id="WP_020878133.1">
    <property type="nucleotide sequence ID" value="NZ_ATHJ01000103.1"/>
</dbReference>
<evidence type="ECO:0000256" key="1">
    <source>
        <dbReference type="ARBA" id="ARBA00022490"/>
    </source>
</evidence>
<dbReference type="PATRIC" id="fig|1121405.3.peg.3157"/>
<dbReference type="EMBL" id="ATHJ01000103">
    <property type="protein sequence ID" value="EPR37292.1"/>
    <property type="molecule type" value="Genomic_DNA"/>
</dbReference>
<proteinExistence type="inferred from homology"/>
<feature type="domain" description="SMC hinge" evidence="7">
    <location>
        <begin position="523"/>
        <end position="634"/>
    </location>
</feature>
<keyword evidence="3 6" id="KW-0067">ATP-binding</keyword>
<accession>S7TJE5</accession>
<feature type="coiled-coil region" evidence="6">
    <location>
        <begin position="668"/>
        <end position="793"/>
    </location>
</feature>
<dbReference type="Gene3D" id="3.40.50.300">
    <property type="entry name" value="P-loop containing nucleotide triphosphate hydrolases"/>
    <property type="match status" value="2"/>
</dbReference>
<evidence type="ECO:0000313" key="8">
    <source>
        <dbReference type="EMBL" id="EPR37292.1"/>
    </source>
</evidence>
<name>S7TJE5_DESML</name>
<dbReference type="InterPro" id="IPR003395">
    <property type="entry name" value="RecF/RecN/SMC_N"/>
</dbReference>
<dbReference type="Proteomes" id="UP000014977">
    <property type="component" value="Unassembled WGS sequence"/>
</dbReference>
<dbReference type="GO" id="GO:0005694">
    <property type="term" value="C:chromosome"/>
    <property type="evidence" value="ECO:0007669"/>
    <property type="project" value="InterPro"/>
</dbReference>
<comment type="domain">
    <text evidence="6">Contains large globular domains required for ATP hydrolysis at each terminus and a third globular domain forming a flexible hinge near the middle of the molecule. These domains are separated by coiled-coil structures.</text>
</comment>
<dbReference type="GO" id="GO:0005524">
    <property type="term" value="F:ATP binding"/>
    <property type="evidence" value="ECO:0007669"/>
    <property type="project" value="UniProtKB-UniRule"/>
</dbReference>
<gene>
    <name evidence="6" type="primary">smc</name>
    <name evidence="8" type="ORF">dsmv_3066</name>
</gene>
<dbReference type="STRING" id="897.B2D07_06015"/>
<dbReference type="GO" id="GO:0007059">
    <property type="term" value="P:chromosome segregation"/>
    <property type="evidence" value="ECO:0007669"/>
    <property type="project" value="UniProtKB-UniRule"/>
</dbReference>
<dbReference type="HAMAP" id="MF_01894">
    <property type="entry name" value="Smc_prok"/>
    <property type="match status" value="1"/>
</dbReference>
<keyword evidence="9" id="KW-1185">Reference proteome</keyword>
<dbReference type="InterPro" id="IPR036277">
    <property type="entry name" value="SMC_hinge_sf"/>
</dbReference>
<dbReference type="InterPro" id="IPR024704">
    <property type="entry name" value="SMC"/>
</dbReference>
<feature type="binding site" evidence="6">
    <location>
        <begin position="32"/>
        <end position="39"/>
    </location>
    <ligand>
        <name>ATP</name>
        <dbReference type="ChEBI" id="CHEBI:30616"/>
    </ligand>
</feature>
<evidence type="ECO:0000259" key="7">
    <source>
        <dbReference type="SMART" id="SM00968"/>
    </source>
</evidence>
<comment type="similarity">
    <text evidence="6">Belongs to the SMC family.</text>
</comment>
<dbReference type="GO" id="GO:0006260">
    <property type="term" value="P:DNA replication"/>
    <property type="evidence" value="ECO:0007669"/>
    <property type="project" value="UniProtKB-UniRule"/>
</dbReference>
<comment type="function">
    <text evidence="6">Required for chromosome condensation and partitioning.</text>
</comment>
<evidence type="ECO:0000256" key="3">
    <source>
        <dbReference type="ARBA" id="ARBA00022840"/>
    </source>
</evidence>
<keyword evidence="2 6" id="KW-0547">Nucleotide-binding</keyword>
<reference evidence="8 9" key="1">
    <citation type="journal article" date="2013" name="Genome Announc.">
        <title>Draft genome sequences for three mercury-methylating, sulfate-reducing bacteria.</title>
        <authorList>
            <person name="Brown S.D."/>
            <person name="Hurt R.A.Jr."/>
            <person name="Gilmour C.C."/>
            <person name="Elias D.A."/>
        </authorList>
    </citation>
    <scope>NUCLEOTIDE SEQUENCE [LARGE SCALE GENOMIC DNA]</scope>
    <source>
        <strain evidence="8 9">DSM 2059</strain>
    </source>
</reference>
<evidence type="ECO:0000256" key="4">
    <source>
        <dbReference type="ARBA" id="ARBA00023054"/>
    </source>
</evidence>
<keyword evidence="1 6" id="KW-0963">Cytoplasm</keyword>
<dbReference type="OrthoDB" id="9808768at2"/>
<dbReference type="PANTHER" id="PTHR43977">
    <property type="entry name" value="STRUCTURAL MAINTENANCE OF CHROMOSOMES PROTEIN 3"/>
    <property type="match status" value="1"/>
</dbReference>
<dbReference type="InterPro" id="IPR027417">
    <property type="entry name" value="P-loop_NTPase"/>
</dbReference>
<dbReference type="GO" id="GO:0007062">
    <property type="term" value="P:sister chromatid cohesion"/>
    <property type="evidence" value="ECO:0007669"/>
    <property type="project" value="InterPro"/>
</dbReference>
<dbReference type="Pfam" id="PF06470">
    <property type="entry name" value="SMC_hinge"/>
    <property type="match status" value="1"/>
</dbReference>
<dbReference type="Gene3D" id="3.30.70.1620">
    <property type="match status" value="1"/>
</dbReference>
<protein>
    <recommendedName>
        <fullName evidence="6">Chromosome partition protein Smc</fullName>
    </recommendedName>
</protein>
<dbReference type="SUPFAM" id="SSF52540">
    <property type="entry name" value="P-loop containing nucleoside triphosphate hydrolases"/>
    <property type="match status" value="1"/>
</dbReference>
<evidence type="ECO:0000256" key="5">
    <source>
        <dbReference type="ARBA" id="ARBA00023125"/>
    </source>
</evidence>
<feature type="coiled-coil region" evidence="6">
    <location>
        <begin position="265"/>
        <end position="320"/>
    </location>
</feature>
<evidence type="ECO:0000256" key="2">
    <source>
        <dbReference type="ARBA" id="ARBA00022741"/>
    </source>
</evidence>
<comment type="subcellular location">
    <subcellularLocation>
        <location evidence="6">Cytoplasm</location>
    </subcellularLocation>
</comment>
<keyword evidence="4 6" id="KW-0175">Coiled coil</keyword>
<dbReference type="SUPFAM" id="SSF75553">
    <property type="entry name" value="Smc hinge domain"/>
    <property type="match status" value="1"/>
</dbReference>
<comment type="caution">
    <text evidence="8">The sequence shown here is derived from an EMBL/GenBank/DDBJ whole genome shotgun (WGS) entry which is preliminary data.</text>
</comment>
<evidence type="ECO:0000256" key="6">
    <source>
        <dbReference type="HAMAP-Rule" id="MF_01894"/>
    </source>
</evidence>
<dbReference type="GO" id="GO:0003677">
    <property type="term" value="F:DNA binding"/>
    <property type="evidence" value="ECO:0007669"/>
    <property type="project" value="UniProtKB-UniRule"/>
</dbReference>
<keyword evidence="5 6" id="KW-0238">DNA-binding</keyword>
<dbReference type="InterPro" id="IPR011890">
    <property type="entry name" value="SMC_prok"/>
</dbReference>
<feature type="coiled-coil region" evidence="6">
    <location>
        <begin position="864"/>
        <end position="898"/>
    </location>
</feature>
<dbReference type="NCBIfam" id="TIGR02168">
    <property type="entry name" value="SMC_prok_B"/>
    <property type="match status" value="1"/>
</dbReference>
<dbReference type="GO" id="GO:0016887">
    <property type="term" value="F:ATP hydrolysis activity"/>
    <property type="evidence" value="ECO:0007669"/>
    <property type="project" value="InterPro"/>
</dbReference>
<dbReference type="AlphaFoldDB" id="S7TJE5"/>
<evidence type="ECO:0000313" key="9">
    <source>
        <dbReference type="Proteomes" id="UP000014977"/>
    </source>
</evidence>
<dbReference type="GO" id="GO:0005737">
    <property type="term" value="C:cytoplasm"/>
    <property type="evidence" value="ECO:0007669"/>
    <property type="project" value="UniProtKB-SubCell"/>
</dbReference>
<dbReference type="PIRSF" id="PIRSF005719">
    <property type="entry name" value="SMC"/>
    <property type="match status" value="1"/>
</dbReference>
<comment type="subunit">
    <text evidence="6">Homodimer.</text>
</comment>
<dbReference type="Pfam" id="PF02463">
    <property type="entry name" value="SMC_N"/>
    <property type="match status" value="1"/>
</dbReference>
<dbReference type="Gene3D" id="1.20.1060.20">
    <property type="match status" value="1"/>
</dbReference>